<evidence type="ECO:0000313" key="3">
    <source>
        <dbReference type="EMBL" id="KPQ12788.1"/>
    </source>
</evidence>
<keyword evidence="2" id="KW-0732">Signal</keyword>
<evidence type="ECO:0000313" key="6">
    <source>
        <dbReference type="Proteomes" id="UP000182800"/>
    </source>
</evidence>
<dbReference type="InterPro" id="IPR005064">
    <property type="entry name" value="BUG"/>
</dbReference>
<dbReference type="EMBL" id="LJSX01000001">
    <property type="protein sequence ID" value="KPQ12788.1"/>
    <property type="molecule type" value="Genomic_DNA"/>
</dbReference>
<keyword evidence="4" id="KW-0675">Receptor</keyword>
<dbReference type="Proteomes" id="UP000050497">
    <property type="component" value="Unassembled WGS sequence"/>
</dbReference>
<protein>
    <submittedName>
        <fullName evidence="3">TTT family transport system substrate-binding component</fullName>
    </submittedName>
    <submittedName>
        <fullName evidence="4">Tripartite-type tricarboxylate transporter, receptor component TctC</fullName>
    </submittedName>
</protein>
<dbReference type="PANTHER" id="PTHR42928:SF5">
    <property type="entry name" value="BLR1237 PROTEIN"/>
    <property type="match status" value="1"/>
</dbReference>
<evidence type="ECO:0000313" key="5">
    <source>
        <dbReference type="Proteomes" id="UP000050497"/>
    </source>
</evidence>
<dbReference type="PIRSF" id="PIRSF017082">
    <property type="entry name" value="YflP"/>
    <property type="match status" value="1"/>
</dbReference>
<dbReference type="PANTHER" id="PTHR42928">
    <property type="entry name" value="TRICARBOXYLATE-BINDING PROTEIN"/>
    <property type="match status" value="1"/>
</dbReference>
<dbReference type="SUPFAM" id="SSF53850">
    <property type="entry name" value="Periplasmic binding protein-like II"/>
    <property type="match status" value="1"/>
</dbReference>
<feature type="chain" id="PRO_5006145205" evidence="2">
    <location>
        <begin position="43"/>
        <end position="341"/>
    </location>
</feature>
<dbReference type="Gene3D" id="3.40.190.10">
    <property type="entry name" value="Periplasmic binding protein-like II"/>
    <property type="match status" value="1"/>
</dbReference>
<feature type="signal peptide" evidence="2">
    <location>
        <begin position="1"/>
        <end position="42"/>
    </location>
</feature>
<dbReference type="EMBL" id="FMBM01000003">
    <property type="protein sequence ID" value="SCC82537.1"/>
    <property type="molecule type" value="Genomic_DNA"/>
</dbReference>
<organism evidence="3 5">
    <name type="scientific">Saliniramus fredricksonii</name>
    <dbReference type="NCBI Taxonomy" id="1653334"/>
    <lineage>
        <taxon>Bacteria</taxon>
        <taxon>Pseudomonadati</taxon>
        <taxon>Pseudomonadota</taxon>
        <taxon>Alphaproteobacteria</taxon>
        <taxon>Hyphomicrobiales</taxon>
        <taxon>Salinarimonadaceae</taxon>
        <taxon>Saliniramus</taxon>
    </lineage>
</organism>
<dbReference type="Proteomes" id="UP000182800">
    <property type="component" value="Unassembled WGS sequence"/>
</dbReference>
<gene>
    <name evidence="4" type="ORF">GA0071312_3542</name>
    <name evidence="3" type="ORF">HLUCCO17_01440</name>
</gene>
<dbReference type="RefSeq" id="WP_238947323.1">
    <property type="nucleotide sequence ID" value="NZ_FMBM01000003.1"/>
</dbReference>
<evidence type="ECO:0000256" key="2">
    <source>
        <dbReference type="SAM" id="SignalP"/>
    </source>
</evidence>
<keyword evidence="6" id="KW-1185">Reference proteome</keyword>
<accession>A0A0P7XBR0</accession>
<dbReference type="Pfam" id="PF03401">
    <property type="entry name" value="TctC"/>
    <property type="match status" value="1"/>
</dbReference>
<evidence type="ECO:0000313" key="4">
    <source>
        <dbReference type="EMBL" id="SCC82537.1"/>
    </source>
</evidence>
<dbReference type="InterPro" id="IPR042100">
    <property type="entry name" value="Bug_dom1"/>
</dbReference>
<evidence type="ECO:0000256" key="1">
    <source>
        <dbReference type="ARBA" id="ARBA00006987"/>
    </source>
</evidence>
<sequence>MKTRSRIEMTMRPQGKTRRGWLMASAAAVVIGAVGMSGAAQAQSYPDRPLTLIVPWGAGGGTDATARIVASLLEGELGQPVNVVNRTGGSGVVGHSAIAEAEPDGYTIGMATVEINMMHWQGLTDLTWEDYTPLALVNEDPAAVHVRADSQWGDLNDMLDAIRDNPGEHRASGTGQGGIWHLAIAGLLSELDMDPTSVPWVPSQGAAPGLQDLVAGGVDIVPSSIPEARSLLDAGRVKSLAVMSSERNAAFPDVPTTEEIVGVAWNIGAWRAIVGPQGLPEEAVETLTAALETVYNSDEYAEFMSGQGFGMRWAVGDDLVTFMGESNENLGDVMREVGLAE</sequence>
<dbReference type="CDD" id="cd07012">
    <property type="entry name" value="PBP2_Bug_TTT"/>
    <property type="match status" value="1"/>
</dbReference>
<dbReference type="Gene3D" id="3.40.190.150">
    <property type="entry name" value="Bordetella uptake gene, domain 1"/>
    <property type="match status" value="1"/>
</dbReference>
<name>A0A0P7XBR0_9HYPH</name>
<dbReference type="PATRIC" id="fig|1653334.4.peg.2049"/>
<dbReference type="PROSITE" id="PS51318">
    <property type="entry name" value="TAT"/>
    <property type="match status" value="1"/>
</dbReference>
<reference evidence="3 5" key="1">
    <citation type="submission" date="2015-09" db="EMBL/GenBank/DDBJ databases">
        <title>Identification and resolution of microdiversity through metagenomic sequencing of parallel consortia.</title>
        <authorList>
            <person name="Nelson W.C."/>
            <person name="Romine M.F."/>
            <person name="Lindemann S.R."/>
        </authorList>
    </citation>
    <scope>NUCLEOTIDE SEQUENCE [LARGE SCALE GENOMIC DNA]</scope>
    <source>
        <strain evidence="3">HL-109</strain>
    </source>
</reference>
<dbReference type="InterPro" id="IPR006311">
    <property type="entry name" value="TAT_signal"/>
</dbReference>
<comment type="caution">
    <text evidence="3">The sequence shown here is derived from an EMBL/GenBank/DDBJ whole genome shotgun (WGS) entry which is preliminary data.</text>
</comment>
<dbReference type="AlphaFoldDB" id="A0A0P7XBR0"/>
<dbReference type="STRING" id="1653334.GA0071312_3542"/>
<comment type="similarity">
    <text evidence="1">Belongs to the UPF0065 (bug) family.</text>
</comment>
<proteinExistence type="inferred from homology"/>
<reference evidence="4 6" key="2">
    <citation type="submission" date="2016-08" db="EMBL/GenBank/DDBJ databases">
        <authorList>
            <person name="Varghese N."/>
            <person name="Submissions Spin"/>
        </authorList>
    </citation>
    <scope>NUCLEOTIDE SEQUENCE [LARGE SCALE GENOMIC DNA]</scope>
    <source>
        <strain evidence="4 6">HL-109</strain>
    </source>
</reference>